<reference evidence="1 2" key="1">
    <citation type="journal article" date="2012" name="FEBS Lett.">
        <title>Anammox organism KSU-1 expresses a NirK-type copper-containing nitrite reductase instead of a NirS-type with cytochrome cd1.</title>
        <authorList>
            <person name="Hira D."/>
            <person name="Toh H."/>
            <person name="Migita C.T."/>
            <person name="Okubo H."/>
            <person name="Nishiyama T."/>
            <person name="Hattori M."/>
            <person name="Furukawa K."/>
            <person name="Fujii T."/>
        </authorList>
    </citation>
    <scope>NUCLEOTIDE SEQUENCE [LARGE SCALE GENOMIC DNA]</scope>
</reference>
<accession>I3IIC2</accession>
<evidence type="ECO:0000313" key="2">
    <source>
        <dbReference type="Proteomes" id="UP000002985"/>
    </source>
</evidence>
<organism evidence="1 2">
    <name type="scientific">Candidatus Jettenia caeni</name>
    <dbReference type="NCBI Taxonomy" id="247490"/>
    <lineage>
        <taxon>Bacteria</taxon>
        <taxon>Pseudomonadati</taxon>
        <taxon>Planctomycetota</taxon>
        <taxon>Candidatus Brocadiia</taxon>
        <taxon>Candidatus Brocadiales</taxon>
        <taxon>Candidatus Brocadiaceae</taxon>
        <taxon>Candidatus Jettenia</taxon>
    </lineage>
</organism>
<dbReference type="EMBL" id="BAFH01000002">
    <property type="protein sequence ID" value="GAB61467.1"/>
    <property type="molecule type" value="Genomic_DNA"/>
</dbReference>
<proteinExistence type="predicted"/>
<keyword evidence="2" id="KW-1185">Reference proteome</keyword>
<dbReference type="Proteomes" id="UP000002985">
    <property type="component" value="Unassembled WGS sequence"/>
</dbReference>
<dbReference type="STRING" id="247490.KSU1_B0610"/>
<dbReference type="AlphaFoldDB" id="I3IIC2"/>
<protein>
    <submittedName>
        <fullName evidence="1">Uncharacterized protein</fullName>
    </submittedName>
</protein>
<sequence>MGVISLRLKDKDLERIEELSKLEHKDKSTIARELLEYGWEFLMIRYYKERKLSLEGFARKLDVSISEAIDLLAKLGIEAPIEFDEYLKGFEVFRGK</sequence>
<comment type="caution">
    <text evidence="1">The sequence shown here is derived from an EMBL/GenBank/DDBJ whole genome shotgun (WGS) entry which is preliminary data.</text>
</comment>
<gene>
    <name evidence="1" type="ORF">KSU1_B0610</name>
</gene>
<evidence type="ECO:0000313" key="1">
    <source>
        <dbReference type="EMBL" id="GAB61467.1"/>
    </source>
</evidence>
<dbReference type="OrthoDB" id="283711at2"/>
<name>I3IIC2_9BACT</name>